<feature type="binding site" evidence="9">
    <location>
        <position position="311"/>
    </location>
    <ligand>
        <name>ATP</name>
        <dbReference type="ChEBI" id="CHEBI:30616"/>
    </ligand>
</feature>
<dbReference type="EC" id="2.7.1.30" evidence="9"/>
<dbReference type="GO" id="GO:0006072">
    <property type="term" value="P:glycerol-3-phosphate metabolic process"/>
    <property type="evidence" value="ECO:0007669"/>
    <property type="project" value="InterPro"/>
</dbReference>
<evidence type="ECO:0000256" key="5">
    <source>
        <dbReference type="ARBA" id="ARBA00022777"/>
    </source>
</evidence>
<dbReference type="CDD" id="cd07769">
    <property type="entry name" value="ASKHA_NBD_FGGY_GK"/>
    <property type="match status" value="1"/>
</dbReference>
<feature type="binding site" evidence="9">
    <location>
        <position position="12"/>
    </location>
    <ligand>
        <name>sn-glycerol 3-phosphate</name>
        <dbReference type="ChEBI" id="CHEBI:57597"/>
    </ligand>
</feature>
<feature type="binding site" evidence="9">
    <location>
        <position position="416"/>
    </location>
    <ligand>
        <name>ADP</name>
        <dbReference type="ChEBI" id="CHEBI:456216"/>
    </ligand>
</feature>
<organism evidence="13">
    <name type="scientific">Acidicaldus sp</name>
    <dbReference type="NCBI Taxonomy" id="1872105"/>
    <lineage>
        <taxon>Bacteria</taxon>
        <taxon>Pseudomonadati</taxon>
        <taxon>Pseudomonadota</taxon>
        <taxon>Alphaproteobacteria</taxon>
        <taxon>Acetobacterales</taxon>
        <taxon>Acetobacteraceae</taxon>
        <taxon>Acidicaldus</taxon>
    </lineage>
</organism>
<feature type="binding site" evidence="9">
    <location>
        <position position="315"/>
    </location>
    <ligand>
        <name>ATP</name>
        <dbReference type="ChEBI" id="CHEBI:30616"/>
    </ligand>
</feature>
<feature type="binding site" evidence="9">
    <location>
        <position position="246"/>
    </location>
    <ligand>
        <name>glycerol</name>
        <dbReference type="ChEBI" id="CHEBI:17754"/>
    </ligand>
</feature>
<comment type="catalytic activity">
    <reaction evidence="8 9">
        <text>glycerol + ATP = sn-glycerol 3-phosphate + ADP + H(+)</text>
        <dbReference type="Rhea" id="RHEA:21644"/>
        <dbReference type="ChEBI" id="CHEBI:15378"/>
        <dbReference type="ChEBI" id="CHEBI:17754"/>
        <dbReference type="ChEBI" id="CHEBI:30616"/>
        <dbReference type="ChEBI" id="CHEBI:57597"/>
        <dbReference type="ChEBI" id="CHEBI:456216"/>
        <dbReference type="EC" id="2.7.1.30"/>
    </reaction>
</comment>
<evidence type="ECO:0000259" key="12">
    <source>
        <dbReference type="Pfam" id="PF02782"/>
    </source>
</evidence>
<comment type="caution">
    <text evidence="13">The sequence shown here is derived from an EMBL/GenBank/DDBJ whole genome shotgun (WGS) entry which is preliminary data.</text>
</comment>
<keyword evidence="4 9" id="KW-0547">Nucleotide-binding</keyword>
<evidence type="ECO:0000256" key="9">
    <source>
        <dbReference type="HAMAP-Rule" id="MF_00186"/>
    </source>
</evidence>
<protein>
    <recommendedName>
        <fullName evidence="9">Glycerol kinase</fullName>
        <ecNumber evidence="9">2.7.1.30</ecNumber>
    </recommendedName>
    <alternativeName>
        <fullName evidence="9">ATP:glycerol 3-phosphotransferase</fullName>
    </alternativeName>
    <alternativeName>
        <fullName evidence="9">Glycerokinase</fullName>
        <shortName evidence="9">GK</shortName>
    </alternativeName>
</protein>
<reference evidence="13" key="1">
    <citation type="journal article" date="2020" name="mSystems">
        <title>Genome- and Community-Level Interaction Insights into Carbon Utilization and Element Cycling Functions of Hydrothermarchaeota in Hydrothermal Sediment.</title>
        <authorList>
            <person name="Zhou Z."/>
            <person name="Liu Y."/>
            <person name="Xu W."/>
            <person name="Pan J."/>
            <person name="Luo Z.H."/>
            <person name="Li M."/>
        </authorList>
    </citation>
    <scope>NUCLEOTIDE SEQUENCE</scope>
    <source>
        <strain evidence="13">SpSt-997</strain>
    </source>
</reference>
<evidence type="ECO:0000256" key="6">
    <source>
        <dbReference type="ARBA" id="ARBA00022798"/>
    </source>
</evidence>
<evidence type="ECO:0000256" key="2">
    <source>
        <dbReference type="ARBA" id="ARBA00009156"/>
    </source>
</evidence>
<keyword evidence="5 9" id="KW-0418">Kinase</keyword>
<evidence type="ECO:0000259" key="11">
    <source>
        <dbReference type="Pfam" id="PF00370"/>
    </source>
</evidence>
<dbReference type="FunFam" id="3.30.420.40:FF:000008">
    <property type="entry name" value="Glycerol kinase"/>
    <property type="match status" value="1"/>
</dbReference>
<sequence length="502" mass="52955">MKPYLGAIDQGTTSSRFLIFDASGAVVAMAQREHHQICPGPGLVEHDAEEILANTLAVAHEALAKAGLGAGDLAAIGITNQRETTVLWDRRSGRPLAHALVWQDTRTAPMIPHFAAGEQGARIRARTGLPLASYFSALKLHWLLHHVAGARRRAKAGEVLFGTLDSWLAWHLTGGPAGGLHITDVTNASRTQLMDLATCAWDEGLLEIFAIPPACLPRIVSSSARLGTIARAPLKGVPLAGLIGDQQAALVGQACVAPGEAKNTYGTGSFLLMNTGATPVVSQSGLLTTLAYRFGEAAPCYALEGAIAVTGALVQWLRDNLGLISSAGEIEALARTVPDNGDVYIVPAFSGLYAPYWNEAARGVVAGLTRFAGRGHIARAALEAAAYQVRDVVAAMAADSGLPLAHLKADGGMAVNDFLLQFQADILNAPVLRPAVTETTALGAAYAAGLAMGVWREPAELAAHWRLERIFSPEMAEADRTRHCHGWAKAVRRALDWVDAPG</sequence>
<feature type="binding site" evidence="9">
    <location>
        <position position="12"/>
    </location>
    <ligand>
        <name>ATP</name>
        <dbReference type="ChEBI" id="CHEBI:30616"/>
    </ligand>
</feature>
<feature type="domain" description="Carbohydrate kinase FGGY N-terminal" evidence="11">
    <location>
        <begin position="4"/>
        <end position="252"/>
    </location>
</feature>
<keyword evidence="7 9" id="KW-0067">ATP-binding</keyword>
<keyword evidence="6 9" id="KW-0319">Glycerol metabolism</keyword>
<feature type="binding site" evidence="9">
    <location>
        <position position="13"/>
    </location>
    <ligand>
        <name>ATP</name>
        <dbReference type="ChEBI" id="CHEBI:30616"/>
    </ligand>
</feature>
<dbReference type="PIRSF" id="PIRSF000538">
    <property type="entry name" value="GlpK"/>
    <property type="match status" value="1"/>
</dbReference>
<feature type="binding site" evidence="9">
    <location>
        <position position="267"/>
    </location>
    <ligand>
        <name>ATP</name>
        <dbReference type="ChEBI" id="CHEBI:30616"/>
    </ligand>
</feature>
<dbReference type="InterPro" id="IPR018485">
    <property type="entry name" value="FGGY_C"/>
</dbReference>
<dbReference type="InterPro" id="IPR043129">
    <property type="entry name" value="ATPase_NBD"/>
</dbReference>
<feature type="binding site" evidence="9">
    <location>
        <position position="83"/>
    </location>
    <ligand>
        <name>sn-glycerol 3-phosphate</name>
        <dbReference type="ChEBI" id="CHEBI:57597"/>
    </ligand>
</feature>
<feature type="binding site" evidence="9">
    <location>
        <position position="12"/>
    </location>
    <ligand>
        <name>ADP</name>
        <dbReference type="ChEBI" id="CHEBI:456216"/>
    </ligand>
</feature>
<dbReference type="EMBL" id="DTQM01000060">
    <property type="protein sequence ID" value="HGC42195.1"/>
    <property type="molecule type" value="Genomic_DNA"/>
</dbReference>
<accession>A0A8J4HAE3</accession>
<comment type="activity regulation">
    <text evidence="9">Inhibited by fructose 1,6-bisphosphate (FBP).</text>
</comment>
<dbReference type="FunFam" id="3.30.420.40:FF:000007">
    <property type="entry name" value="Glycerol kinase"/>
    <property type="match status" value="1"/>
</dbReference>
<evidence type="ECO:0000256" key="1">
    <source>
        <dbReference type="ARBA" id="ARBA00005190"/>
    </source>
</evidence>
<comment type="similarity">
    <text evidence="2 9 10">Belongs to the FGGY kinase family.</text>
</comment>
<dbReference type="Pfam" id="PF00370">
    <property type="entry name" value="FGGY_N"/>
    <property type="match status" value="1"/>
</dbReference>
<feature type="binding site" evidence="9">
    <location>
        <position position="245"/>
    </location>
    <ligand>
        <name>glycerol</name>
        <dbReference type="ChEBI" id="CHEBI:17754"/>
    </ligand>
</feature>
<feature type="domain" description="Carbohydrate kinase FGGY C-terminal" evidence="12">
    <location>
        <begin position="262"/>
        <end position="452"/>
    </location>
</feature>
<keyword evidence="3 9" id="KW-0808">Transferase</keyword>
<feature type="binding site" evidence="9">
    <location>
        <position position="311"/>
    </location>
    <ligand>
        <name>ADP</name>
        <dbReference type="ChEBI" id="CHEBI:456216"/>
    </ligand>
</feature>
<evidence type="ECO:0000256" key="3">
    <source>
        <dbReference type="ARBA" id="ARBA00022679"/>
    </source>
</evidence>
<proteinExistence type="inferred from homology"/>
<dbReference type="InterPro" id="IPR018483">
    <property type="entry name" value="Carb_kinase_FGGY_CS"/>
</dbReference>
<evidence type="ECO:0000313" key="13">
    <source>
        <dbReference type="EMBL" id="HGC42195.1"/>
    </source>
</evidence>
<feature type="binding site" evidence="9">
    <location>
        <position position="82"/>
    </location>
    <ligand>
        <name>glycerol</name>
        <dbReference type="ChEBI" id="CHEBI:17754"/>
    </ligand>
</feature>
<feature type="binding site" evidence="9">
    <location>
        <position position="83"/>
    </location>
    <ligand>
        <name>glycerol</name>
        <dbReference type="ChEBI" id="CHEBI:17754"/>
    </ligand>
</feature>
<dbReference type="HAMAP" id="MF_00186">
    <property type="entry name" value="Glycerol_kin"/>
    <property type="match status" value="1"/>
</dbReference>
<feature type="binding site" evidence="9">
    <location>
        <position position="267"/>
    </location>
    <ligand>
        <name>ADP</name>
        <dbReference type="ChEBI" id="CHEBI:456216"/>
    </ligand>
</feature>
<comment type="pathway">
    <text evidence="1 9">Polyol metabolism; glycerol degradation via glycerol kinase pathway; sn-glycerol 3-phosphate from glycerol: step 1/1.</text>
</comment>
<dbReference type="PANTHER" id="PTHR10196">
    <property type="entry name" value="SUGAR KINASE"/>
    <property type="match status" value="1"/>
</dbReference>
<dbReference type="AlphaFoldDB" id="A0A8J4HAE3"/>
<gene>
    <name evidence="9 13" type="primary">glpK</name>
    <name evidence="13" type="ORF">ENY07_03090</name>
</gene>
<name>A0A8J4HAE3_9PROT</name>
<dbReference type="InterPro" id="IPR018484">
    <property type="entry name" value="FGGY_N"/>
</dbReference>
<evidence type="ECO:0000256" key="10">
    <source>
        <dbReference type="RuleBase" id="RU003733"/>
    </source>
</evidence>
<evidence type="ECO:0000256" key="4">
    <source>
        <dbReference type="ARBA" id="ARBA00022741"/>
    </source>
</evidence>
<dbReference type="GO" id="GO:0019563">
    <property type="term" value="P:glycerol catabolic process"/>
    <property type="evidence" value="ECO:0007669"/>
    <property type="project" value="UniProtKB-UniRule"/>
</dbReference>
<dbReference type="SUPFAM" id="SSF53067">
    <property type="entry name" value="Actin-like ATPase domain"/>
    <property type="match status" value="2"/>
</dbReference>
<feature type="binding site" evidence="9">
    <location>
        <position position="82"/>
    </location>
    <ligand>
        <name>sn-glycerol 3-phosphate</name>
        <dbReference type="ChEBI" id="CHEBI:57597"/>
    </ligand>
</feature>
<dbReference type="NCBIfam" id="TIGR01311">
    <property type="entry name" value="glycerol_kin"/>
    <property type="match status" value="1"/>
</dbReference>
<dbReference type="PROSITE" id="PS00445">
    <property type="entry name" value="FGGY_KINASES_2"/>
    <property type="match status" value="1"/>
</dbReference>
<dbReference type="UniPathway" id="UPA00618">
    <property type="reaction ID" value="UER00672"/>
</dbReference>
<dbReference type="Gene3D" id="3.30.420.40">
    <property type="match status" value="2"/>
</dbReference>
<dbReference type="InterPro" id="IPR005999">
    <property type="entry name" value="Glycerol_kin"/>
</dbReference>
<feature type="binding site" evidence="9">
    <location>
        <position position="134"/>
    </location>
    <ligand>
        <name>glycerol</name>
        <dbReference type="ChEBI" id="CHEBI:17754"/>
    </ligand>
</feature>
<dbReference type="GO" id="GO:0005524">
    <property type="term" value="F:ATP binding"/>
    <property type="evidence" value="ECO:0007669"/>
    <property type="project" value="UniProtKB-UniRule"/>
</dbReference>
<feature type="binding site" evidence="9">
    <location>
        <position position="245"/>
    </location>
    <ligand>
        <name>sn-glycerol 3-phosphate</name>
        <dbReference type="ChEBI" id="CHEBI:57597"/>
    </ligand>
</feature>
<feature type="binding site" evidence="9">
    <location>
        <position position="412"/>
    </location>
    <ligand>
        <name>ADP</name>
        <dbReference type="ChEBI" id="CHEBI:456216"/>
    </ligand>
</feature>
<dbReference type="PANTHER" id="PTHR10196:SF69">
    <property type="entry name" value="GLYCEROL KINASE"/>
    <property type="match status" value="1"/>
</dbReference>
<feature type="binding site" evidence="9">
    <location>
        <position position="16"/>
    </location>
    <ligand>
        <name>ADP</name>
        <dbReference type="ChEBI" id="CHEBI:456216"/>
    </ligand>
</feature>
<comment type="function">
    <text evidence="9">Key enzyme in the regulation of glycerol uptake and metabolism. Catalyzes the phosphorylation of glycerol to yield sn-glycerol 3-phosphate.</text>
</comment>
<dbReference type="NCBIfam" id="NF000756">
    <property type="entry name" value="PRK00047.1"/>
    <property type="match status" value="1"/>
</dbReference>
<dbReference type="GO" id="GO:0004370">
    <property type="term" value="F:glycerol kinase activity"/>
    <property type="evidence" value="ECO:0007669"/>
    <property type="project" value="UniProtKB-UniRule"/>
</dbReference>
<evidence type="ECO:0000256" key="7">
    <source>
        <dbReference type="ARBA" id="ARBA00022840"/>
    </source>
</evidence>
<dbReference type="GO" id="GO:0005829">
    <property type="term" value="C:cytosol"/>
    <property type="evidence" value="ECO:0007669"/>
    <property type="project" value="TreeGrafter"/>
</dbReference>
<feature type="binding site" evidence="9">
    <location>
        <position position="14"/>
    </location>
    <ligand>
        <name>ATP</name>
        <dbReference type="ChEBI" id="CHEBI:30616"/>
    </ligand>
</feature>
<feature type="binding site" evidence="9">
    <location>
        <position position="412"/>
    </location>
    <ligand>
        <name>ATP</name>
        <dbReference type="ChEBI" id="CHEBI:30616"/>
    </ligand>
</feature>
<dbReference type="Pfam" id="PF02782">
    <property type="entry name" value="FGGY_C"/>
    <property type="match status" value="1"/>
</dbReference>
<dbReference type="InterPro" id="IPR000577">
    <property type="entry name" value="Carb_kinase_FGGY"/>
</dbReference>
<feature type="binding site" evidence="9">
    <location>
        <position position="134"/>
    </location>
    <ligand>
        <name>sn-glycerol 3-phosphate</name>
        <dbReference type="ChEBI" id="CHEBI:57597"/>
    </ligand>
</feature>
<evidence type="ECO:0000256" key="8">
    <source>
        <dbReference type="ARBA" id="ARBA00052101"/>
    </source>
</evidence>